<dbReference type="InterPro" id="IPR009241">
    <property type="entry name" value="HigB-like"/>
</dbReference>
<evidence type="ECO:0000313" key="1">
    <source>
        <dbReference type="EMBL" id="PDW02228.1"/>
    </source>
</evidence>
<dbReference type="AlphaFoldDB" id="A0A2A6RH66"/>
<dbReference type="Pfam" id="PF05973">
    <property type="entry name" value="Gp49"/>
    <property type="match status" value="1"/>
</dbReference>
<sequence>MKWTILLDPDFETWLSEQEQGVQVAIAAHANLLSQRGPSLGRPYVDTLQGSQFTNLKELRVQYRGAPWRVLFAFDPKRQAILLVGGCKQGQSRWYREMIPIAEQRYQRHLDTME</sequence>
<proteinExistence type="predicted"/>
<accession>A0A2A6RH66</accession>
<evidence type="ECO:0000313" key="2">
    <source>
        <dbReference type="Proteomes" id="UP000220527"/>
    </source>
</evidence>
<gene>
    <name evidence="1" type="ORF">CJ255_15035</name>
</gene>
<protein>
    <submittedName>
        <fullName evidence="1">Addiction module toxin RelE</fullName>
    </submittedName>
</protein>
<keyword evidence="2" id="KW-1185">Reference proteome</keyword>
<reference evidence="2" key="1">
    <citation type="submission" date="2017-08" db="EMBL/GenBank/DDBJ databases">
        <authorList>
            <person name="Grouzdev D.S."/>
            <person name="Gaisin V.A."/>
            <person name="Rysina M.S."/>
            <person name="Gorlenko V.M."/>
        </authorList>
    </citation>
    <scope>NUCLEOTIDE SEQUENCE [LARGE SCALE GENOMIC DNA]</scope>
    <source>
        <strain evidence="2">Kir15-3F</strain>
    </source>
</reference>
<dbReference type="OrthoDB" id="330810at2"/>
<name>A0A2A6RH66_9CHLR</name>
<dbReference type="RefSeq" id="WP_097644918.1">
    <property type="nucleotide sequence ID" value="NZ_NQWI01000080.1"/>
</dbReference>
<dbReference type="Proteomes" id="UP000220527">
    <property type="component" value="Unassembled WGS sequence"/>
</dbReference>
<dbReference type="EMBL" id="NQWI01000080">
    <property type="protein sequence ID" value="PDW02228.1"/>
    <property type="molecule type" value="Genomic_DNA"/>
</dbReference>
<comment type="caution">
    <text evidence="1">The sequence shown here is derived from an EMBL/GenBank/DDBJ whole genome shotgun (WGS) entry which is preliminary data.</text>
</comment>
<organism evidence="1 2">
    <name type="scientific">Candidatus Viridilinea mediisalina</name>
    <dbReference type="NCBI Taxonomy" id="2024553"/>
    <lineage>
        <taxon>Bacteria</taxon>
        <taxon>Bacillati</taxon>
        <taxon>Chloroflexota</taxon>
        <taxon>Chloroflexia</taxon>
        <taxon>Chloroflexales</taxon>
        <taxon>Chloroflexineae</taxon>
        <taxon>Oscillochloridaceae</taxon>
        <taxon>Candidatus Viridilinea</taxon>
    </lineage>
</organism>